<name>Q2RNG4_RHORT</name>
<organism evidence="3 4">
    <name type="scientific">Rhodospirillum rubrum (strain ATCC 11170 / ATH 1.1.1 / DSM 467 / LMG 4362 / NCIMB 8255 / S1)</name>
    <dbReference type="NCBI Taxonomy" id="269796"/>
    <lineage>
        <taxon>Bacteria</taxon>
        <taxon>Pseudomonadati</taxon>
        <taxon>Pseudomonadota</taxon>
        <taxon>Alphaproteobacteria</taxon>
        <taxon>Rhodospirillales</taxon>
        <taxon>Rhodospirillaceae</taxon>
        <taxon>Rhodospirillum</taxon>
    </lineage>
</organism>
<dbReference type="InterPro" id="IPR010985">
    <property type="entry name" value="Ribbon_hlx_hlx"/>
</dbReference>
<dbReference type="eggNOG" id="COG3609">
    <property type="taxonomic scope" value="Bacteria"/>
</dbReference>
<evidence type="ECO:0000313" key="4">
    <source>
        <dbReference type="Proteomes" id="UP000001929"/>
    </source>
</evidence>
<dbReference type="KEGG" id="rru:Rru_A3537"/>
<dbReference type="STRING" id="269796.Rru_A3537"/>
<dbReference type="RefSeq" id="WP_011391284.1">
    <property type="nucleotide sequence ID" value="NC_007643.1"/>
</dbReference>
<protein>
    <submittedName>
        <fullName evidence="3">Predicted transcriptional regulators containing the CopG/Arc/MetJ DNA-binding domain</fullName>
    </submittedName>
</protein>
<dbReference type="Proteomes" id="UP000001929">
    <property type="component" value="Chromosome"/>
</dbReference>
<dbReference type="PANTHER" id="PTHR36582:SF2">
    <property type="entry name" value="ANTITOXIN PARD"/>
    <property type="match status" value="1"/>
</dbReference>
<gene>
    <name evidence="3" type="ordered locus">Rru_A3537</name>
</gene>
<comment type="similarity">
    <text evidence="1">Belongs to the ParD antitoxin family.</text>
</comment>
<accession>Q2RNG4</accession>
<evidence type="ECO:0000256" key="2">
    <source>
        <dbReference type="ARBA" id="ARBA00022649"/>
    </source>
</evidence>
<dbReference type="HOGENOM" id="CLU_144805_1_1_5"/>
<keyword evidence="4" id="KW-1185">Reference proteome</keyword>
<dbReference type="PANTHER" id="PTHR36582">
    <property type="entry name" value="ANTITOXIN PARD"/>
    <property type="match status" value="1"/>
</dbReference>
<dbReference type="EMBL" id="CP000230">
    <property type="protein sequence ID" value="ABC24331.1"/>
    <property type="molecule type" value="Genomic_DNA"/>
</dbReference>
<dbReference type="SUPFAM" id="SSF47598">
    <property type="entry name" value="Ribbon-helix-helix"/>
    <property type="match status" value="1"/>
</dbReference>
<dbReference type="InterPro" id="IPR038296">
    <property type="entry name" value="ParD_sf"/>
</dbReference>
<dbReference type="PATRIC" id="fig|269796.9.peg.3654"/>
<evidence type="ECO:0000256" key="1">
    <source>
        <dbReference type="ARBA" id="ARBA00008580"/>
    </source>
</evidence>
<dbReference type="GO" id="GO:0006355">
    <property type="term" value="P:regulation of DNA-templated transcription"/>
    <property type="evidence" value="ECO:0007669"/>
    <property type="project" value="InterPro"/>
</dbReference>
<dbReference type="GO" id="GO:0003677">
    <property type="term" value="F:DNA binding"/>
    <property type="evidence" value="ECO:0007669"/>
    <property type="project" value="UniProtKB-KW"/>
</dbReference>
<reference evidence="3 4" key="1">
    <citation type="journal article" date="2011" name="Stand. Genomic Sci.">
        <title>Complete genome sequence of Rhodospirillum rubrum type strain (S1).</title>
        <authorList>
            <person name="Munk A.C."/>
            <person name="Copeland A."/>
            <person name="Lucas S."/>
            <person name="Lapidus A."/>
            <person name="Del Rio T.G."/>
            <person name="Barry K."/>
            <person name="Detter J.C."/>
            <person name="Hammon N."/>
            <person name="Israni S."/>
            <person name="Pitluck S."/>
            <person name="Brettin T."/>
            <person name="Bruce D."/>
            <person name="Han C."/>
            <person name="Tapia R."/>
            <person name="Gilna P."/>
            <person name="Schmutz J."/>
            <person name="Larimer F."/>
            <person name="Land M."/>
            <person name="Kyrpides N.C."/>
            <person name="Mavromatis K."/>
            <person name="Richardson P."/>
            <person name="Rohde M."/>
            <person name="Goker M."/>
            <person name="Klenk H.P."/>
            <person name="Zhang Y."/>
            <person name="Roberts G.P."/>
            <person name="Reslewic S."/>
            <person name="Schwartz D.C."/>
        </authorList>
    </citation>
    <scope>NUCLEOTIDE SEQUENCE [LARGE SCALE GENOMIC DNA]</scope>
    <source>
        <strain evidence="4">ATCC 11170 / ATH 1.1.1 / DSM 467 / LMG 4362 / NCIMB 8255 / S1</strain>
    </source>
</reference>
<dbReference type="InterPro" id="IPR022789">
    <property type="entry name" value="ParD"/>
</dbReference>
<keyword evidence="2" id="KW-1277">Toxin-antitoxin system</keyword>
<dbReference type="EnsemblBacteria" id="ABC24331">
    <property type="protein sequence ID" value="ABC24331"/>
    <property type="gene ID" value="Rru_A3537"/>
</dbReference>
<dbReference type="NCBIfam" id="TIGR02606">
    <property type="entry name" value="antidote_CC2985"/>
    <property type="match status" value="1"/>
</dbReference>
<dbReference type="Gene3D" id="6.10.10.120">
    <property type="entry name" value="Antitoxin ParD1-like"/>
    <property type="match status" value="1"/>
</dbReference>
<sequence>MPTRTVVLTERHEKLIAELVGSGRYQNASEVLRDGLRLIEERAAREAAKLKALREAAQIGLSDLDEGRFRDVADGDLDAVIGDLGRQAVARVRHRRNI</sequence>
<dbReference type="AlphaFoldDB" id="Q2RNG4"/>
<proteinExistence type="inferred from homology"/>
<keyword evidence="3" id="KW-0238">DNA-binding</keyword>
<evidence type="ECO:0000313" key="3">
    <source>
        <dbReference type="EMBL" id="ABC24331.1"/>
    </source>
</evidence>
<dbReference type="Pfam" id="PF03693">
    <property type="entry name" value="ParD_antitoxin"/>
    <property type="match status" value="1"/>
</dbReference>